<keyword evidence="1" id="KW-0472">Membrane</keyword>
<evidence type="ECO:0000313" key="3">
    <source>
        <dbReference type="Proteomes" id="UP001431209"/>
    </source>
</evidence>
<keyword evidence="1" id="KW-1133">Transmembrane helix</keyword>
<protein>
    <submittedName>
        <fullName evidence="2">ApeA</fullName>
    </submittedName>
</protein>
<dbReference type="Proteomes" id="UP001431209">
    <property type="component" value="Unassembled WGS sequence"/>
</dbReference>
<evidence type="ECO:0000256" key="1">
    <source>
        <dbReference type="SAM" id="Phobius"/>
    </source>
</evidence>
<dbReference type="EMBL" id="JAOPGA020001801">
    <property type="protein sequence ID" value="KAL0491435.1"/>
    <property type="molecule type" value="Genomic_DNA"/>
</dbReference>
<evidence type="ECO:0000313" key="2">
    <source>
        <dbReference type="EMBL" id="KAL0491435.1"/>
    </source>
</evidence>
<organism evidence="2 3">
    <name type="scientific">Acrasis kona</name>
    <dbReference type="NCBI Taxonomy" id="1008807"/>
    <lineage>
        <taxon>Eukaryota</taxon>
        <taxon>Discoba</taxon>
        <taxon>Heterolobosea</taxon>
        <taxon>Tetramitia</taxon>
        <taxon>Eutetramitia</taxon>
        <taxon>Acrasidae</taxon>
        <taxon>Acrasis</taxon>
    </lineage>
</organism>
<sequence length="225" mass="24265">MSQYDYTALPSQDRVTYTYAAPAPRSSNVGTILAVFCCICCCSMIAIGIAAGIAIYVLFPKQPNVSTKVYDTNISIDSTIPLIKFTFSLNVTVNNPNVYSLGVSDLNVKVYYWTPTQLKDNGGSIPTDGSKLGSYIGDAEYLPVLTFPGKQVTTQGPIKLTLRAVALDKTKVYQGILDDCSISSRKELNLQMVGNFSGHVQGVKIPITIPIRENTKVGCSSSSIV</sequence>
<proteinExistence type="predicted"/>
<name>A0AAW2ZPN6_9EUKA</name>
<dbReference type="AlphaFoldDB" id="A0AAW2ZPN6"/>
<feature type="transmembrane region" description="Helical" evidence="1">
    <location>
        <begin position="32"/>
        <end position="59"/>
    </location>
</feature>
<accession>A0AAW2ZPN6</accession>
<reference evidence="2 3" key="1">
    <citation type="submission" date="2024-03" db="EMBL/GenBank/DDBJ databases">
        <title>The Acrasis kona genome and developmental transcriptomes reveal deep origins of eukaryotic multicellular pathways.</title>
        <authorList>
            <person name="Sheikh S."/>
            <person name="Fu C.-J."/>
            <person name="Brown M.W."/>
            <person name="Baldauf S.L."/>
        </authorList>
    </citation>
    <scope>NUCLEOTIDE SEQUENCE [LARGE SCALE GENOMIC DNA]</scope>
    <source>
        <strain evidence="2 3">ATCC MYA-3509</strain>
    </source>
</reference>
<keyword evidence="1" id="KW-0812">Transmembrane</keyword>
<keyword evidence="3" id="KW-1185">Reference proteome</keyword>
<comment type="caution">
    <text evidence="2">The sequence shown here is derived from an EMBL/GenBank/DDBJ whole genome shotgun (WGS) entry which is preliminary data.</text>
</comment>
<gene>
    <name evidence="2" type="ORF">AKO1_000922</name>
</gene>